<name>A0ABZ3CAX8_9ACTN</name>
<dbReference type="PROSITE" id="PS50995">
    <property type="entry name" value="HTH_MARR_2"/>
    <property type="match status" value="1"/>
</dbReference>
<dbReference type="Proteomes" id="UP001434337">
    <property type="component" value="Chromosome"/>
</dbReference>
<dbReference type="EMBL" id="CP115965">
    <property type="protein sequence ID" value="WZW99937.1"/>
    <property type="molecule type" value="Genomic_DNA"/>
</dbReference>
<feature type="domain" description="HTH marR-type" evidence="1">
    <location>
        <begin position="1"/>
        <end position="146"/>
    </location>
</feature>
<dbReference type="PANTHER" id="PTHR33164">
    <property type="entry name" value="TRANSCRIPTIONAL REGULATOR, MARR FAMILY"/>
    <property type="match status" value="1"/>
</dbReference>
<dbReference type="InterPro" id="IPR000835">
    <property type="entry name" value="HTH_MarR-typ"/>
</dbReference>
<sequence>MTVAWLNDDEIDTWLKFRALVELFPSVIDAPLRRESGISFMEYQVLAMLSETDDRTLQISSLAQRTTSKLTRMSHLLTRLSERGLVERQASTRDARVTYAHLTDAGLALLESAAPGHVRQVRAAFLDVLSPAQLAQLDDICETILAGIDPEGVTTARPAPGSRGRDD</sequence>
<evidence type="ECO:0000259" key="1">
    <source>
        <dbReference type="PROSITE" id="PS50995"/>
    </source>
</evidence>
<protein>
    <submittedName>
        <fullName evidence="2">MarR family transcriptional regulator</fullName>
    </submittedName>
</protein>
<dbReference type="SUPFAM" id="SSF46785">
    <property type="entry name" value="Winged helix' DNA-binding domain"/>
    <property type="match status" value="1"/>
</dbReference>
<dbReference type="InterPro" id="IPR036390">
    <property type="entry name" value="WH_DNA-bd_sf"/>
</dbReference>
<dbReference type="InterPro" id="IPR036388">
    <property type="entry name" value="WH-like_DNA-bd_sf"/>
</dbReference>
<dbReference type="Pfam" id="PF12802">
    <property type="entry name" value="MarR_2"/>
    <property type="match status" value="1"/>
</dbReference>
<dbReference type="SMART" id="SM00347">
    <property type="entry name" value="HTH_MARR"/>
    <property type="match status" value="1"/>
</dbReference>
<evidence type="ECO:0000313" key="3">
    <source>
        <dbReference type="Proteomes" id="UP001434337"/>
    </source>
</evidence>
<gene>
    <name evidence="2" type="ORF">PCC79_07065</name>
</gene>
<evidence type="ECO:0000313" key="2">
    <source>
        <dbReference type="EMBL" id="WZW99937.1"/>
    </source>
</evidence>
<keyword evidence="3" id="KW-1185">Reference proteome</keyword>
<dbReference type="RefSeq" id="WP_342373393.1">
    <property type="nucleotide sequence ID" value="NZ_CP115965.1"/>
</dbReference>
<reference evidence="2 3" key="1">
    <citation type="journal article" date="2023" name="Environ Microbiome">
        <title>A coral-associated actinobacterium mitigates coral bleaching under heat stress.</title>
        <authorList>
            <person name="Li J."/>
            <person name="Zou Y."/>
            <person name="Li Q."/>
            <person name="Zhang J."/>
            <person name="Bourne D.G."/>
            <person name="Lyu Y."/>
            <person name="Liu C."/>
            <person name="Zhang S."/>
        </authorList>
    </citation>
    <scope>NUCLEOTIDE SEQUENCE [LARGE SCALE GENOMIC DNA]</scope>
    <source>
        <strain evidence="2 3">SCSIO 13291</strain>
    </source>
</reference>
<dbReference type="Gene3D" id="1.10.10.10">
    <property type="entry name" value="Winged helix-like DNA-binding domain superfamily/Winged helix DNA-binding domain"/>
    <property type="match status" value="1"/>
</dbReference>
<dbReference type="PANTHER" id="PTHR33164:SF99">
    <property type="entry name" value="MARR FAMILY REGULATORY PROTEIN"/>
    <property type="match status" value="1"/>
</dbReference>
<proteinExistence type="predicted"/>
<dbReference type="InterPro" id="IPR039422">
    <property type="entry name" value="MarR/SlyA-like"/>
</dbReference>
<organism evidence="2 3">
    <name type="scientific">Propioniciclava soli</name>
    <dbReference type="NCBI Taxonomy" id="2775081"/>
    <lineage>
        <taxon>Bacteria</taxon>
        <taxon>Bacillati</taxon>
        <taxon>Actinomycetota</taxon>
        <taxon>Actinomycetes</taxon>
        <taxon>Propionibacteriales</taxon>
        <taxon>Propionibacteriaceae</taxon>
        <taxon>Propioniciclava</taxon>
    </lineage>
</organism>
<accession>A0ABZ3CAX8</accession>